<evidence type="ECO:0000313" key="2">
    <source>
        <dbReference type="Proteomes" id="UP001177021"/>
    </source>
</evidence>
<organism evidence="1 2">
    <name type="scientific">Trifolium pratense</name>
    <name type="common">Red clover</name>
    <dbReference type="NCBI Taxonomy" id="57577"/>
    <lineage>
        <taxon>Eukaryota</taxon>
        <taxon>Viridiplantae</taxon>
        <taxon>Streptophyta</taxon>
        <taxon>Embryophyta</taxon>
        <taxon>Tracheophyta</taxon>
        <taxon>Spermatophyta</taxon>
        <taxon>Magnoliopsida</taxon>
        <taxon>eudicotyledons</taxon>
        <taxon>Gunneridae</taxon>
        <taxon>Pentapetalae</taxon>
        <taxon>rosids</taxon>
        <taxon>fabids</taxon>
        <taxon>Fabales</taxon>
        <taxon>Fabaceae</taxon>
        <taxon>Papilionoideae</taxon>
        <taxon>50 kb inversion clade</taxon>
        <taxon>NPAAA clade</taxon>
        <taxon>Hologalegina</taxon>
        <taxon>IRL clade</taxon>
        <taxon>Trifolieae</taxon>
        <taxon>Trifolium</taxon>
    </lineage>
</organism>
<accession>A0ACB0M9E4</accession>
<name>A0ACB0M9E4_TRIPR</name>
<keyword evidence="2" id="KW-1185">Reference proteome</keyword>
<gene>
    <name evidence="1" type="ORF">MILVUS5_LOCUS39696</name>
</gene>
<reference evidence="1" key="1">
    <citation type="submission" date="2023-10" db="EMBL/GenBank/DDBJ databases">
        <authorList>
            <person name="Rodriguez Cubillos JULIANA M."/>
            <person name="De Vega J."/>
        </authorList>
    </citation>
    <scope>NUCLEOTIDE SEQUENCE</scope>
</reference>
<protein>
    <submittedName>
        <fullName evidence="1">Uncharacterized protein</fullName>
    </submittedName>
</protein>
<dbReference type="EMBL" id="CASHSV030000823">
    <property type="protein sequence ID" value="CAJ2677123.1"/>
    <property type="molecule type" value="Genomic_DNA"/>
</dbReference>
<sequence>MAGVNNHQIPEHVAENHGSPMDYAAYHPQDGQFASVTEDGQGEQNAHYEPYNPEEPQIPVATPPQATPAAAIPPGVPMQEMMAALVNAINRQSDLLLQQNQRFEQQNQRLEQQSRRIDAIAESRITAQARPARRSPTPVRSRTYSRSRSPPRHRSERRNEAISRNSTPPRRHSPRRDNPPRRQRNRSPEERDNHQGPLSRRIRELPLPVGLEKPPAMDTYDGSTDPDEHIENLEALLEYRNVRGSIKCKLFPTTLRKGAMAWYKSLAPGSVDSWSDLCARFRAHFTSSRRHPKTEATLEAIIQGENEPLRAYLERFNKAAVEVKDEAGTSRRGNEKQREERIKDSKPPRGKFTTYTPLNASRDRIFAEVSAADFKKAGIHFPRQQPMKANTDRTKFCRYHKSHGHVTEDCVHLKDAIEILIQKGYARRYVQNDEQAQQQQQQQRREPQEVAMAIDVPEQENRGIVPQALAISAPEIPLPSPGSDEGALLRHFNAHLNGSWENFPKALVITGGGLNKITLGSVKRKFDELENVCSVTPITVIKPEGDSDPLAFYKSEVPGGSPNYQIPLLVRARMANFDVHRILVDQGSSCDVMYSGLFKTLQLSEKNLVPYVATINGDIAAARRCFEAAAKNLSTVATPKKTEKKNPGVNTIGGSVDIDARLTKKEHQEEKQKDLADAEKKIYRPIPDGDFELVPLGEDPLKGIKIGTGLPDLVKKQLIACLKDNAELFAWSAAEMPGIDPEVACHQLTLDPRASAVVQRRRKQSPEKAEAAEKAVKDLLEANFISEARYTTWLSNVVLVKKSNGKWRMCVDYTDLNRACPKDAYPLPNIDKLVDNSSGFKLLSFMDAYSGYNQIKMAEIDKKKTAFMTESGNYYYNVMPFGLKNAGATYQRMMNKVFNNEIGDMLEVYMDDMIVKSEEEVDHTAHLKRVFDQARKYNMRFNPEKCTFGVKAGKFLGFYLTERGIEANPDKCRAFFEFPTPDSKKSIQSLNGMLTALSRFVAKSAQHALPLFKLLRKESAFEWTKECEDALQHLKRALSEPPVLTRPNEGETLYLYLAVASEAISAVLIRETEQGQKPVYFVSKALQGPELRYLQIEKTALAVVMAARKLRHYFLAHSIVVRTDQPIKQLLARPDMTGRMLKWSLELSEFEIFFESRKALKAQVLADFIAEMTTPSTPDKNKWTIFVDGSSNPQGSGAGIILESGEGALIEVSLELAFPTTNNQAEYEAFLAGLRLAQDMEAEEIKIFTDSQLVASQITGEYQTKDERLTEYLNLIKEKLTKFRQTEIKHVPREHNARADILSKLASTKKKKGGNQSLIQETLSKPSIVKPTEVFLICEIDANSWMTPVFEFLNTGNLPLDKKEAAKVKRRACAYVILNGKMYRRGFSIPLLRCVEESEVASILGEIHEGINGQHIGGRSLARKALRAGFYWPTMQADAKEHVKKCDKCQRHGDMHLAPPNELRTLSSPWPFSWWGMDLLGPFPTAAGQNKYLIVAVDYFTKWIEAEPLAHITTFNVLRFFKRNILARFGIPQVVITDNGTQFTDKKVREFMAKIGTTQHFTSVEHPQTNGQAEAANRVILRGLKRRLDEAKGKWTEELHSVLWSYRTTPHSTTGETPFRLTYGTEAVIPVETGASSFRTEVPLEGEDNHEMLREELDLLEELRDGAALREATLKQKIAKRHDKRVIKREFDVGTLVLRRNQKDSREGKLAANWEGPYRVRAKTENGAYYLEDLYGKEIPRPWNAEKLKQYYS</sequence>
<dbReference type="Proteomes" id="UP001177021">
    <property type="component" value="Unassembled WGS sequence"/>
</dbReference>
<evidence type="ECO:0000313" key="1">
    <source>
        <dbReference type="EMBL" id="CAJ2677123.1"/>
    </source>
</evidence>
<proteinExistence type="predicted"/>
<comment type="caution">
    <text evidence="1">The sequence shown here is derived from an EMBL/GenBank/DDBJ whole genome shotgun (WGS) entry which is preliminary data.</text>
</comment>